<name>A0AAE7WMS4_9CAUD</name>
<accession>A0AAE7WMS4</accession>
<keyword evidence="2" id="KW-1185">Reference proteome</keyword>
<gene>
    <name evidence="1" type="ORF">CPT_Paku_016</name>
</gene>
<organism evidence="1 2">
    <name type="scientific">Burkholderia phage Paku</name>
    <dbReference type="NCBI Taxonomy" id="2859650"/>
    <lineage>
        <taxon>Viruses</taxon>
        <taxon>Duplodnaviria</taxon>
        <taxon>Heunggongvirae</taxon>
        <taxon>Uroviricota</taxon>
        <taxon>Caudoviricetes</taxon>
        <taxon>Autographivirales</taxon>
        <taxon>Autonotataviridae</taxon>
        <taxon>Pakuvirus</taxon>
        <taxon>Pakuvirus paku</taxon>
    </lineage>
</organism>
<protein>
    <submittedName>
        <fullName evidence="1">Uncharacterized protein</fullName>
    </submittedName>
</protein>
<evidence type="ECO:0000313" key="1">
    <source>
        <dbReference type="EMBL" id="QYW02310.1"/>
    </source>
</evidence>
<proteinExistence type="predicted"/>
<dbReference type="Proteomes" id="UP000827220">
    <property type="component" value="Segment"/>
</dbReference>
<reference evidence="1" key="1">
    <citation type="submission" date="2021-06" db="EMBL/GenBank/DDBJ databases">
        <title>Complete genome sequence of Burkholderia cenocepacia phage Paku.</title>
        <authorList>
            <person name="Rezene S."/>
            <person name="Yao G."/>
            <person name="Burrowes B."/>
            <person name="Liu M."/>
            <person name="Gill J."/>
        </authorList>
    </citation>
    <scope>NUCLEOTIDE SEQUENCE</scope>
</reference>
<sequence length="72" mass="8071">MIVVRTLTTVGGRRAARLYTRRLDRAARARGYRNAKAWALAIIEKQLRAKALANDMRPRGKSAFADLMLEAA</sequence>
<evidence type="ECO:0000313" key="2">
    <source>
        <dbReference type="Proteomes" id="UP000827220"/>
    </source>
</evidence>
<dbReference type="EMBL" id="MZ326863">
    <property type="protein sequence ID" value="QYW02310.1"/>
    <property type="molecule type" value="Genomic_DNA"/>
</dbReference>